<evidence type="ECO:0000313" key="2">
    <source>
        <dbReference type="EMBL" id="SVC12122.1"/>
    </source>
</evidence>
<dbReference type="SUPFAM" id="SSF51735">
    <property type="entry name" value="NAD(P)-binding Rossmann-fold domains"/>
    <property type="match status" value="1"/>
</dbReference>
<dbReference type="Gene3D" id="3.90.25.10">
    <property type="entry name" value="UDP-galactose 4-epimerase, domain 1"/>
    <property type="match status" value="1"/>
</dbReference>
<dbReference type="PANTHER" id="PTHR43245:SF13">
    <property type="entry name" value="UDP-D-APIOSE_UDP-D-XYLOSE SYNTHASE 2"/>
    <property type="match status" value="1"/>
</dbReference>
<dbReference type="PRINTS" id="PR01713">
    <property type="entry name" value="NUCEPIMERASE"/>
</dbReference>
<reference evidence="2" key="1">
    <citation type="submission" date="2018-05" db="EMBL/GenBank/DDBJ databases">
        <authorList>
            <person name="Lanie J.A."/>
            <person name="Ng W.-L."/>
            <person name="Kazmierczak K.M."/>
            <person name="Andrzejewski T.M."/>
            <person name="Davidsen T.M."/>
            <person name="Wayne K.J."/>
            <person name="Tettelin H."/>
            <person name="Glass J.I."/>
            <person name="Rusch D."/>
            <person name="Podicherti R."/>
            <person name="Tsui H.-C.T."/>
            <person name="Winkler M.E."/>
        </authorList>
    </citation>
    <scope>NUCLEOTIDE SEQUENCE</scope>
</reference>
<accession>A0A382JL97</accession>
<evidence type="ECO:0000259" key="1">
    <source>
        <dbReference type="Pfam" id="PF01370"/>
    </source>
</evidence>
<dbReference type="Pfam" id="PF01370">
    <property type="entry name" value="Epimerase"/>
    <property type="match status" value="1"/>
</dbReference>
<dbReference type="EMBL" id="UINC01074686">
    <property type="protein sequence ID" value="SVC12122.1"/>
    <property type="molecule type" value="Genomic_DNA"/>
</dbReference>
<gene>
    <name evidence="2" type="ORF">METZ01_LOCUS264976</name>
</gene>
<sequence>MVLDMKILVTGAAGFIGSHIVEYLVQRGDDVTVLDNLKTGKKENLAKINDKINFVNGDIRDYKLLEKLVNDTTSVFHEAALASVPQSFNMKDEYFDVNVNGTENIFKLAKEYGFKIVYASSSSVYGNPKKIPIKENDDRKPINPYAQTKLEDEYLAKKYSEIGVSVIGLRYFNVFGRRQSKEYAGVIKLFLERIKQKMSPKINGDGLQTRDFVHIDDVVRANILAMESNIKHEFFNVGTGNSISILDLANVVINASGLSLKPIHGPELSGDIRASLADTTLIRKLLNWEPKMRLDDWLTKIISEKDFQDI</sequence>
<name>A0A382JL97_9ZZZZ</name>
<organism evidence="2">
    <name type="scientific">marine metagenome</name>
    <dbReference type="NCBI Taxonomy" id="408172"/>
    <lineage>
        <taxon>unclassified sequences</taxon>
        <taxon>metagenomes</taxon>
        <taxon>ecological metagenomes</taxon>
    </lineage>
</organism>
<proteinExistence type="predicted"/>
<dbReference type="InterPro" id="IPR050177">
    <property type="entry name" value="Lipid_A_modif_metabolic_enz"/>
</dbReference>
<dbReference type="PANTHER" id="PTHR43245">
    <property type="entry name" value="BIFUNCTIONAL POLYMYXIN RESISTANCE PROTEIN ARNA"/>
    <property type="match status" value="1"/>
</dbReference>
<feature type="domain" description="NAD-dependent epimerase/dehydratase" evidence="1">
    <location>
        <begin position="7"/>
        <end position="238"/>
    </location>
</feature>
<dbReference type="Gene3D" id="3.40.50.720">
    <property type="entry name" value="NAD(P)-binding Rossmann-like Domain"/>
    <property type="match status" value="1"/>
</dbReference>
<dbReference type="InterPro" id="IPR036291">
    <property type="entry name" value="NAD(P)-bd_dom_sf"/>
</dbReference>
<protein>
    <recommendedName>
        <fullName evidence="1">NAD-dependent epimerase/dehydratase domain-containing protein</fullName>
    </recommendedName>
</protein>
<dbReference type="InterPro" id="IPR001509">
    <property type="entry name" value="Epimerase_deHydtase"/>
</dbReference>
<dbReference type="AlphaFoldDB" id="A0A382JL97"/>